<keyword evidence="4" id="KW-0233">DNA recombination</keyword>
<dbReference type="STRING" id="43775.SAMN04489760_101209"/>
<evidence type="ECO:0000313" key="8">
    <source>
        <dbReference type="Proteomes" id="UP000198744"/>
    </source>
</evidence>
<keyword evidence="2" id="KW-0815">Transposition</keyword>
<evidence type="ECO:0000256" key="3">
    <source>
        <dbReference type="ARBA" id="ARBA00023125"/>
    </source>
</evidence>
<dbReference type="NCBIfam" id="NF033592">
    <property type="entry name" value="transpos_IS4_1"/>
    <property type="match status" value="1"/>
</dbReference>
<keyword evidence="5" id="KW-0812">Transmembrane</keyword>
<dbReference type="AlphaFoldDB" id="A0A1H7UJ81"/>
<dbReference type="GO" id="GO:0003677">
    <property type="term" value="F:DNA binding"/>
    <property type="evidence" value="ECO:0007669"/>
    <property type="project" value="UniProtKB-KW"/>
</dbReference>
<name>A0A1H7UJ81_9BACT</name>
<keyword evidence="5" id="KW-0472">Membrane</keyword>
<dbReference type="OrthoDB" id="5411425at2"/>
<dbReference type="Pfam" id="PF01609">
    <property type="entry name" value="DDE_Tnp_1"/>
    <property type="match status" value="1"/>
</dbReference>
<comment type="similarity">
    <text evidence="1">Belongs to the transposase 11 family.</text>
</comment>
<proteinExistence type="inferred from homology"/>
<sequence length="388" mass="44605">MPYTWIPGKTKQKHKTHVNLMAPVNSVFPDITPLLSGCNRPLKMSFEDQLNILVYFHLEEHRSGRHLLQVLKEEHFARLHIAPEGVIEKSSFFEDISSRGLPQMMEMFGKLYASAAKHLPRGHAELGNLVLIDGSLIDAVLSMYWADYRKGSKKAKVHIGFDLNLGIPKKIFLSDGKEAERPFVEKILAPGETGVMDRGYQSHKLFDAWQADDKSFICRIKASTEKTVIKMNDIQPGSIVFYDAVVLLGTQGANRTEREVRLVGYQVGNVNYWIATNRHDLTAEQIAFAYKLRWNIEIFFGWWKRHLKVYHLISRSQYGLMVQMLAGLITYILLAIYCHDQHQEKVSVKRLREISINIRNEMSFEDIVNETGTWRYKPPSRGQLRASS</sequence>
<keyword evidence="5" id="KW-1133">Transmembrane helix</keyword>
<dbReference type="RefSeq" id="WP_093881923.1">
    <property type="nucleotide sequence ID" value="NZ_FOBS01000001.1"/>
</dbReference>
<dbReference type="InterPro" id="IPR012337">
    <property type="entry name" value="RNaseH-like_sf"/>
</dbReference>
<organism evidence="7 8">
    <name type="scientific">Syntrophus gentianae</name>
    <dbReference type="NCBI Taxonomy" id="43775"/>
    <lineage>
        <taxon>Bacteria</taxon>
        <taxon>Pseudomonadati</taxon>
        <taxon>Thermodesulfobacteriota</taxon>
        <taxon>Syntrophia</taxon>
        <taxon>Syntrophales</taxon>
        <taxon>Syntrophaceae</taxon>
        <taxon>Syntrophus</taxon>
    </lineage>
</organism>
<keyword evidence="8" id="KW-1185">Reference proteome</keyword>
<dbReference type="PANTHER" id="PTHR33258:SF1">
    <property type="entry name" value="TRANSPOSASE INSL FOR INSERTION SEQUENCE ELEMENT IS186A-RELATED"/>
    <property type="match status" value="1"/>
</dbReference>
<dbReference type="SUPFAM" id="SSF53098">
    <property type="entry name" value="Ribonuclease H-like"/>
    <property type="match status" value="1"/>
</dbReference>
<gene>
    <name evidence="7" type="ORF">SAMN04489760_101209</name>
</gene>
<evidence type="ECO:0000256" key="4">
    <source>
        <dbReference type="ARBA" id="ARBA00023172"/>
    </source>
</evidence>
<evidence type="ECO:0000313" key="7">
    <source>
        <dbReference type="EMBL" id="SEL96708.1"/>
    </source>
</evidence>
<evidence type="ECO:0000259" key="6">
    <source>
        <dbReference type="Pfam" id="PF01609"/>
    </source>
</evidence>
<keyword evidence="3" id="KW-0238">DNA-binding</keyword>
<evidence type="ECO:0000256" key="1">
    <source>
        <dbReference type="ARBA" id="ARBA00010075"/>
    </source>
</evidence>
<feature type="transmembrane region" description="Helical" evidence="5">
    <location>
        <begin position="318"/>
        <end position="337"/>
    </location>
</feature>
<dbReference type="InterPro" id="IPR002559">
    <property type="entry name" value="Transposase_11"/>
</dbReference>
<dbReference type="GO" id="GO:0004803">
    <property type="term" value="F:transposase activity"/>
    <property type="evidence" value="ECO:0007669"/>
    <property type="project" value="InterPro"/>
</dbReference>
<dbReference type="EMBL" id="FOBS01000001">
    <property type="protein sequence ID" value="SEL96708.1"/>
    <property type="molecule type" value="Genomic_DNA"/>
</dbReference>
<dbReference type="PANTHER" id="PTHR33258">
    <property type="entry name" value="TRANSPOSASE INSL FOR INSERTION SEQUENCE ELEMENT IS186A-RELATED"/>
    <property type="match status" value="1"/>
</dbReference>
<accession>A0A1H7UJ81</accession>
<protein>
    <submittedName>
        <fullName evidence="7">Transposase DDE domain-containing protein</fullName>
    </submittedName>
</protein>
<feature type="domain" description="Transposase IS4-like" evidence="6">
    <location>
        <begin position="129"/>
        <end position="333"/>
    </location>
</feature>
<evidence type="ECO:0000256" key="5">
    <source>
        <dbReference type="SAM" id="Phobius"/>
    </source>
</evidence>
<dbReference type="InterPro" id="IPR047952">
    <property type="entry name" value="Transpos_IS4"/>
</dbReference>
<reference evidence="7 8" key="1">
    <citation type="submission" date="2016-10" db="EMBL/GenBank/DDBJ databases">
        <authorList>
            <person name="de Groot N.N."/>
        </authorList>
    </citation>
    <scope>NUCLEOTIDE SEQUENCE [LARGE SCALE GENOMIC DNA]</scope>
    <source>
        <strain evidence="7 8">DSM 8423</strain>
    </source>
</reference>
<dbReference type="Proteomes" id="UP000198744">
    <property type="component" value="Unassembled WGS sequence"/>
</dbReference>
<evidence type="ECO:0000256" key="2">
    <source>
        <dbReference type="ARBA" id="ARBA00022578"/>
    </source>
</evidence>
<dbReference type="GO" id="GO:0006313">
    <property type="term" value="P:DNA transposition"/>
    <property type="evidence" value="ECO:0007669"/>
    <property type="project" value="InterPro"/>
</dbReference>